<dbReference type="PATRIC" id="fig|1447256.3.peg.2651"/>
<sequence length="183" mass="21490">MDRKNKKQGLKMEYYTWILSLHIIAVLSWMAMLFYLPRLFVYHVENIDKKEFVEVVKIQEYKIYYYIGHPAMLVTIISGISMLAINPSLFQFGWMYAKITAIILLIIYSLSLAKYRKQLADDCCTKDGKFFRMYNEMPTMLAILIVTYVITKSFSIIFTLLVILLFAFISYKILKPKVAKSDV</sequence>
<dbReference type="AlphaFoldDB" id="A0A0G9JVC9"/>
<keyword evidence="5 14" id="KW-1003">Cell membrane</keyword>
<comment type="similarity">
    <text evidence="3 14">Belongs to the HemJ family.</text>
</comment>
<protein>
    <recommendedName>
        <fullName evidence="4 14">Protoporphyrinogen IX oxidase</fullName>
        <shortName evidence="14">PPO</shortName>
        <ecNumber evidence="14">1.3.99.-</ecNumber>
    </recommendedName>
</protein>
<feature type="transmembrane region" description="Helical" evidence="14">
    <location>
        <begin position="14"/>
        <end position="42"/>
    </location>
</feature>
<dbReference type="GO" id="GO:0005886">
    <property type="term" value="C:plasma membrane"/>
    <property type="evidence" value="ECO:0007669"/>
    <property type="project" value="UniProtKB-SubCell"/>
</dbReference>
<evidence type="ECO:0000256" key="12">
    <source>
        <dbReference type="ARBA" id="ARBA00023136"/>
    </source>
</evidence>
<feature type="transmembrane region" description="Helical" evidence="14">
    <location>
        <begin position="91"/>
        <end position="112"/>
    </location>
</feature>
<comment type="pathway">
    <text evidence="2 14">Porphyrin-containing compound metabolism; protoporphyrin-IX biosynthesis; protoporphyrin-IX from protoporphyrinogen-IX: step 1/1.</text>
</comment>
<dbReference type="Pfam" id="PF03653">
    <property type="entry name" value="UPF0093"/>
    <property type="match status" value="1"/>
</dbReference>
<dbReference type="GO" id="GO:0006782">
    <property type="term" value="P:protoporphyrinogen IX biosynthetic process"/>
    <property type="evidence" value="ECO:0007669"/>
    <property type="project" value="UniProtKB-UniRule"/>
</dbReference>
<evidence type="ECO:0000256" key="11">
    <source>
        <dbReference type="ARBA" id="ARBA00023004"/>
    </source>
</evidence>
<proteinExistence type="inferred from homology"/>
<keyword evidence="11 14" id="KW-0408">Iron</keyword>
<keyword evidence="12 14" id="KW-0472">Membrane</keyword>
<feature type="transmembrane region" description="Helical" evidence="14">
    <location>
        <begin position="156"/>
        <end position="174"/>
    </location>
</feature>
<evidence type="ECO:0000256" key="1">
    <source>
        <dbReference type="ARBA" id="ARBA00004651"/>
    </source>
</evidence>
<comment type="function">
    <text evidence="14">Catalyzes the oxidation of protoporphyrinogen IX to protoporphyrin IX.</text>
</comment>
<evidence type="ECO:0000256" key="6">
    <source>
        <dbReference type="ARBA" id="ARBA00022617"/>
    </source>
</evidence>
<feature type="binding site" description="axial binding residue" evidence="14">
    <location>
        <position position="22"/>
    </location>
    <ligand>
        <name>heme</name>
        <dbReference type="ChEBI" id="CHEBI:30413"/>
    </ligand>
    <ligandPart>
        <name>Fe</name>
        <dbReference type="ChEBI" id="CHEBI:18248"/>
    </ligandPart>
</feature>
<comment type="catalytic activity">
    <reaction evidence="13 14">
        <text>protoporphyrinogen IX + 3 A = protoporphyrin IX + 3 AH2</text>
        <dbReference type="Rhea" id="RHEA:62000"/>
        <dbReference type="ChEBI" id="CHEBI:13193"/>
        <dbReference type="ChEBI" id="CHEBI:17499"/>
        <dbReference type="ChEBI" id="CHEBI:57306"/>
        <dbReference type="ChEBI" id="CHEBI:57307"/>
    </reaction>
</comment>
<dbReference type="HAMAP" id="MF_02239">
    <property type="entry name" value="HemJ"/>
    <property type="match status" value="1"/>
</dbReference>
<dbReference type="GO" id="GO:0046872">
    <property type="term" value="F:metal ion binding"/>
    <property type="evidence" value="ECO:0007669"/>
    <property type="project" value="UniProtKB-KW"/>
</dbReference>
<keyword evidence="8 14" id="KW-0479">Metal-binding</keyword>
<feature type="transmembrane region" description="Helical" evidence="14">
    <location>
        <begin position="133"/>
        <end position="150"/>
    </location>
</feature>
<feature type="binding site" description="axial binding residue" evidence="14">
    <location>
        <position position="98"/>
    </location>
    <ligand>
        <name>heme</name>
        <dbReference type="ChEBI" id="CHEBI:30413"/>
    </ligand>
    <ligandPart>
        <name>Fe</name>
        <dbReference type="ChEBI" id="CHEBI:18248"/>
    </ligandPart>
</feature>
<name>A0A0G9JVC9_9BACT</name>
<evidence type="ECO:0000256" key="13">
    <source>
        <dbReference type="ARBA" id="ARBA00048390"/>
    </source>
</evidence>
<dbReference type="InterPro" id="IPR005265">
    <property type="entry name" value="HemJ-like"/>
</dbReference>
<evidence type="ECO:0000256" key="9">
    <source>
        <dbReference type="ARBA" id="ARBA00022989"/>
    </source>
</evidence>
<gene>
    <name evidence="15" type="ORF">AA20_13505</name>
</gene>
<comment type="subcellular location">
    <subcellularLocation>
        <location evidence="1 14">Cell membrane</location>
        <topology evidence="1 14">Multi-pass membrane protein</topology>
    </subcellularLocation>
</comment>
<reference evidence="15 16" key="1">
    <citation type="submission" date="2014-01" db="EMBL/GenBank/DDBJ databases">
        <title>Development of a Comparative Genomic Fingerprinting Assay for High Resolution Genotyping of Arcobacter butzleri.</title>
        <authorList>
            <person name="Webb A.L."/>
            <person name="Inglis G.D."/>
            <person name="Kruczkiewicz P."/>
            <person name="Selinger L.B."/>
            <person name="Taboada E.N."/>
        </authorList>
    </citation>
    <scope>NUCLEOTIDE SEQUENCE [LARGE SCALE GENOMIC DNA]</scope>
    <source>
        <strain evidence="15 16">L348</strain>
    </source>
</reference>
<comment type="cofactor">
    <cofactor evidence="14">
        <name>heme b</name>
        <dbReference type="ChEBI" id="CHEBI:60344"/>
    </cofactor>
    <text evidence="14">Binds 1 heme b (iron(II)-protoporphyrin IX) group per subunit.</text>
</comment>
<evidence type="ECO:0000256" key="3">
    <source>
        <dbReference type="ARBA" id="ARBA00006501"/>
    </source>
</evidence>
<keyword evidence="10 14" id="KW-0560">Oxidoreductase</keyword>
<evidence type="ECO:0000256" key="7">
    <source>
        <dbReference type="ARBA" id="ARBA00022692"/>
    </source>
</evidence>
<dbReference type="PANTHER" id="PTHR40255">
    <property type="entry name" value="UPF0093 MEMBRANE PROTEIN SLR1790"/>
    <property type="match status" value="1"/>
</dbReference>
<keyword evidence="6 14" id="KW-0349">Heme</keyword>
<dbReference type="EC" id="1.3.99.-" evidence="14"/>
<evidence type="ECO:0000313" key="16">
    <source>
        <dbReference type="Proteomes" id="UP000035514"/>
    </source>
</evidence>
<dbReference type="PANTHER" id="PTHR40255:SF1">
    <property type="entry name" value="PROTOPORPHYRINOGEN IX OXIDASE"/>
    <property type="match status" value="1"/>
</dbReference>
<keyword evidence="9 14" id="KW-1133">Transmembrane helix</keyword>
<organism evidence="15 16">
    <name type="scientific">Aliarcobacter butzleri L348</name>
    <dbReference type="NCBI Taxonomy" id="1447256"/>
    <lineage>
        <taxon>Bacteria</taxon>
        <taxon>Pseudomonadati</taxon>
        <taxon>Campylobacterota</taxon>
        <taxon>Epsilonproteobacteria</taxon>
        <taxon>Campylobacterales</taxon>
        <taxon>Arcobacteraceae</taxon>
        <taxon>Aliarcobacter</taxon>
    </lineage>
</organism>
<evidence type="ECO:0000256" key="5">
    <source>
        <dbReference type="ARBA" id="ARBA00022475"/>
    </source>
</evidence>
<evidence type="ECO:0000313" key="15">
    <source>
        <dbReference type="EMBL" id="KLD95917.1"/>
    </source>
</evidence>
<feature type="transmembrane region" description="Helical" evidence="14">
    <location>
        <begin position="63"/>
        <end position="85"/>
    </location>
</feature>
<dbReference type="GO" id="GO:0070818">
    <property type="term" value="F:protoporphyrinogen oxidase activity"/>
    <property type="evidence" value="ECO:0007669"/>
    <property type="project" value="UniProtKB-UniRule"/>
</dbReference>
<dbReference type="EMBL" id="JAIQ01000175">
    <property type="protein sequence ID" value="KLD95917.1"/>
    <property type="molecule type" value="Genomic_DNA"/>
</dbReference>
<dbReference type="NCBIfam" id="TIGR00701">
    <property type="entry name" value="protoporphyrinogen oxidase HemJ"/>
    <property type="match status" value="1"/>
</dbReference>
<keyword evidence="7 14" id="KW-0812">Transmembrane</keyword>
<evidence type="ECO:0000256" key="14">
    <source>
        <dbReference type="HAMAP-Rule" id="MF_02239"/>
    </source>
</evidence>
<dbReference type="UniPathway" id="UPA00251">
    <property type="reaction ID" value="UER00324"/>
</dbReference>
<evidence type="ECO:0000256" key="8">
    <source>
        <dbReference type="ARBA" id="ARBA00022723"/>
    </source>
</evidence>
<evidence type="ECO:0000256" key="4">
    <source>
        <dbReference type="ARBA" id="ARBA00017504"/>
    </source>
</evidence>
<comment type="subunit">
    <text evidence="14">Homodimer.</text>
</comment>
<evidence type="ECO:0000256" key="10">
    <source>
        <dbReference type="ARBA" id="ARBA00023002"/>
    </source>
</evidence>
<accession>A0A0G9JVC9</accession>
<dbReference type="Proteomes" id="UP000035514">
    <property type="component" value="Unassembled WGS sequence"/>
</dbReference>
<comment type="caution">
    <text evidence="15">The sequence shown here is derived from an EMBL/GenBank/DDBJ whole genome shotgun (WGS) entry which is preliminary data.</text>
</comment>
<evidence type="ECO:0000256" key="2">
    <source>
        <dbReference type="ARBA" id="ARBA00005073"/>
    </source>
</evidence>